<evidence type="ECO:0000313" key="2">
    <source>
        <dbReference type="EMBL" id="AKT40574.1"/>
    </source>
</evidence>
<dbReference type="STRING" id="52.CMC5_047300"/>
<keyword evidence="2" id="KW-0560">Oxidoreductase</keyword>
<keyword evidence="3" id="KW-1185">Reference proteome</keyword>
<sequence length="179" mass="20229">MDLVSAARSRYDTGKRRGIHRAPEEFNVEARLDYKSLAPESFKALLSLSGHVHRSGLEKKLLVLIDMRASQINGCAYCIDMHSKDARAAGETEQRLYALSAWRDTPFFTDREQLALEWTEAVTRIADHHVSDDLYARAREHFTEQELVALNLAVATINAWNRMAIAFRSVPGAYQPPGK</sequence>
<dbReference type="NCBIfam" id="TIGR00778">
    <property type="entry name" value="ahpD_dom"/>
    <property type="match status" value="1"/>
</dbReference>
<dbReference type="Gene3D" id="1.20.1290.10">
    <property type="entry name" value="AhpD-like"/>
    <property type="match status" value="1"/>
</dbReference>
<accession>A0A0K1EIA0</accession>
<dbReference type="InterPro" id="IPR004675">
    <property type="entry name" value="AhpD_core"/>
</dbReference>
<feature type="domain" description="Carboxymuconolactone decarboxylase-like" evidence="1">
    <location>
        <begin position="39"/>
        <end position="121"/>
    </location>
</feature>
<organism evidence="2 3">
    <name type="scientific">Chondromyces crocatus</name>
    <dbReference type="NCBI Taxonomy" id="52"/>
    <lineage>
        <taxon>Bacteria</taxon>
        <taxon>Pseudomonadati</taxon>
        <taxon>Myxococcota</taxon>
        <taxon>Polyangia</taxon>
        <taxon>Polyangiales</taxon>
        <taxon>Polyangiaceae</taxon>
        <taxon>Chondromyces</taxon>
    </lineage>
</organism>
<gene>
    <name evidence="2" type="ORF">CMC5_047300</name>
</gene>
<dbReference type="InterPro" id="IPR029032">
    <property type="entry name" value="AhpD-like"/>
</dbReference>
<dbReference type="EMBL" id="CP012159">
    <property type="protein sequence ID" value="AKT40574.1"/>
    <property type="molecule type" value="Genomic_DNA"/>
</dbReference>
<dbReference type="Pfam" id="PF02627">
    <property type="entry name" value="CMD"/>
    <property type="match status" value="1"/>
</dbReference>
<evidence type="ECO:0000313" key="3">
    <source>
        <dbReference type="Proteomes" id="UP000067626"/>
    </source>
</evidence>
<dbReference type="SUPFAM" id="SSF69118">
    <property type="entry name" value="AhpD-like"/>
    <property type="match status" value="1"/>
</dbReference>
<dbReference type="KEGG" id="ccro:CMC5_047300"/>
<dbReference type="AlphaFoldDB" id="A0A0K1EIA0"/>
<dbReference type="PANTHER" id="PTHR34846:SF10">
    <property type="entry name" value="CYTOPLASMIC PROTEIN"/>
    <property type="match status" value="1"/>
</dbReference>
<name>A0A0K1EIA0_CHOCO</name>
<dbReference type="PATRIC" id="fig|52.7.peg.5219"/>
<reference evidence="2 3" key="1">
    <citation type="submission" date="2015-07" db="EMBL/GenBank/DDBJ databases">
        <title>Genome analysis of myxobacterium Chondromyces crocatus Cm c5 reveals a high potential for natural compound synthesis and the genetic basis for the loss of fruiting body formation.</title>
        <authorList>
            <person name="Zaburannyi N."/>
            <person name="Bunk B."/>
            <person name="Maier J."/>
            <person name="Overmann J."/>
            <person name="Mueller R."/>
        </authorList>
    </citation>
    <scope>NUCLEOTIDE SEQUENCE [LARGE SCALE GENOMIC DNA]</scope>
    <source>
        <strain evidence="2 3">Cm c5</strain>
    </source>
</reference>
<protein>
    <submittedName>
        <fullName evidence="2">Alkylhydroperoxidase</fullName>
    </submittedName>
</protein>
<dbReference type="Proteomes" id="UP000067626">
    <property type="component" value="Chromosome"/>
</dbReference>
<dbReference type="InterPro" id="IPR003779">
    <property type="entry name" value="CMD-like"/>
</dbReference>
<keyword evidence="2" id="KW-0575">Peroxidase</keyword>
<dbReference type="GO" id="GO:0051920">
    <property type="term" value="F:peroxiredoxin activity"/>
    <property type="evidence" value="ECO:0007669"/>
    <property type="project" value="InterPro"/>
</dbReference>
<evidence type="ECO:0000259" key="1">
    <source>
        <dbReference type="Pfam" id="PF02627"/>
    </source>
</evidence>
<dbReference type="PANTHER" id="PTHR34846">
    <property type="entry name" value="4-CARBOXYMUCONOLACTONE DECARBOXYLASE FAMILY PROTEIN (AFU_ORTHOLOGUE AFUA_6G11590)"/>
    <property type="match status" value="1"/>
</dbReference>
<proteinExistence type="predicted"/>